<evidence type="ECO:0000313" key="2">
    <source>
        <dbReference type="Proteomes" id="UP001213972"/>
    </source>
</evidence>
<accession>A0AAJ6B6P6</accession>
<sequence length="577" mass="62567">MTIPDLGADPAAGSAEGVGEIARSFRAYAGASERNARRAARAIDTLANTGADAVEAARSDIAVLRAKYAAEGEASSRVAGILESYADAMSDLRRRAESMREEVERAWASLGERRAAALDGGLEGLQGWPFPWDEVMPAWLCPGDPARLQQWQAAIEEFEQARAAYRRLAVERAELDHRTRDRLREVPLFAELTDRWRLRGGGADAIADVWAGDTTDITPEGLVAIGDAGLVRRVWDALSEEQQRDLIAAGPALLGSLAGLPPWARVAANRFNAKARAAEVRRILASEPHPFSPRAGHELDKLRAELHYLDQVVEGRVQVYFYDHTTDSIIEMIGEPGPTTAEINTYVPGTYTSALSVYRGEVQQVGRWLNESSGGSIVTFVWKVGRFPGENEYTGIASFARIGEANDEGIALDKGQEIAAFERELDVAVGDVDADRNGIGFSWGLTGITASEVAGARYDGVFSLAGAGMPKDWEPSPTTNYEHFSYTDALTTAQSLGVVWEGRNPGTHAAFTPHLFSDSADWVLPIYPPSSGFAHSVEQPEPFLLPGNWTGIDTHNLIASNDPRNQDALELIGKALK</sequence>
<gene>
    <name evidence="1" type="ORF">P0Y48_06845</name>
</gene>
<dbReference type="AlphaFoldDB" id="A0AAJ6B6P6"/>
<reference evidence="1" key="1">
    <citation type="submission" date="2023-03" db="EMBL/GenBank/DDBJ databases">
        <title>Andean soil-derived lignocellulolytic bacterial consortium as a source of novel taxa and putative plastic-active enzymes.</title>
        <authorList>
            <person name="Diaz-Garcia L."/>
            <person name="Chuvochina M."/>
            <person name="Feuerriegel G."/>
            <person name="Bunk B."/>
            <person name="Sproer C."/>
            <person name="Streit W.R."/>
            <person name="Rodriguez L.M."/>
            <person name="Overmann J."/>
            <person name="Jimenez D.J."/>
        </authorList>
    </citation>
    <scope>NUCLEOTIDE SEQUENCE</scope>
    <source>
        <strain evidence="1">MAG 4610</strain>
    </source>
</reference>
<dbReference type="EMBL" id="CP119321">
    <property type="protein sequence ID" value="WEK14901.1"/>
    <property type="molecule type" value="Genomic_DNA"/>
</dbReference>
<proteinExistence type="predicted"/>
<dbReference type="Proteomes" id="UP001213972">
    <property type="component" value="Chromosome"/>
</dbReference>
<organism evidence="1 2">
    <name type="scientific">Candidatus Microbacterium phytovorans</name>
    <dbReference type="NCBI Taxonomy" id="3121374"/>
    <lineage>
        <taxon>Bacteria</taxon>
        <taxon>Bacillati</taxon>
        <taxon>Actinomycetota</taxon>
        <taxon>Actinomycetes</taxon>
        <taxon>Micrococcales</taxon>
        <taxon>Microbacteriaceae</taxon>
        <taxon>Microbacterium</taxon>
    </lineage>
</organism>
<protein>
    <submittedName>
        <fullName evidence="1">Uncharacterized protein</fullName>
    </submittedName>
</protein>
<evidence type="ECO:0000313" key="1">
    <source>
        <dbReference type="EMBL" id="WEK14901.1"/>
    </source>
</evidence>
<name>A0AAJ6B6P6_9MICO</name>